<dbReference type="SMART" id="SM00325">
    <property type="entry name" value="RhoGEF"/>
    <property type="match status" value="1"/>
</dbReference>
<evidence type="ECO:0000313" key="8">
    <source>
        <dbReference type="Proteomes" id="UP000694409"/>
    </source>
</evidence>
<dbReference type="Gene3D" id="1.20.900.10">
    <property type="entry name" value="Dbl homology (DH) domain"/>
    <property type="match status" value="1"/>
</dbReference>
<keyword evidence="2" id="KW-0344">Guanine-nucleotide releasing factor</keyword>
<organism evidence="7 8">
    <name type="scientific">Serinus canaria</name>
    <name type="common">Island canary</name>
    <name type="synonym">Fringilla canaria</name>
    <dbReference type="NCBI Taxonomy" id="9135"/>
    <lineage>
        <taxon>Eukaryota</taxon>
        <taxon>Metazoa</taxon>
        <taxon>Chordata</taxon>
        <taxon>Craniata</taxon>
        <taxon>Vertebrata</taxon>
        <taxon>Euteleostomi</taxon>
        <taxon>Archelosauria</taxon>
        <taxon>Archosauria</taxon>
        <taxon>Dinosauria</taxon>
        <taxon>Saurischia</taxon>
        <taxon>Theropoda</taxon>
        <taxon>Coelurosauria</taxon>
        <taxon>Aves</taxon>
        <taxon>Neognathae</taxon>
        <taxon>Neoaves</taxon>
        <taxon>Telluraves</taxon>
        <taxon>Australaves</taxon>
        <taxon>Passeriformes</taxon>
        <taxon>Passeroidea</taxon>
        <taxon>Fringillidae</taxon>
        <taxon>Carduelinae</taxon>
        <taxon>Serinus</taxon>
    </lineage>
</organism>
<feature type="region of interest" description="Disordered" evidence="4">
    <location>
        <begin position="113"/>
        <end position="315"/>
    </location>
</feature>
<reference evidence="7" key="2">
    <citation type="submission" date="2025-09" db="UniProtKB">
        <authorList>
            <consortium name="Ensembl"/>
        </authorList>
    </citation>
    <scope>IDENTIFICATION</scope>
</reference>
<dbReference type="Pfam" id="PF00621">
    <property type="entry name" value="RhoGEF"/>
    <property type="match status" value="1"/>
</dbReference>
<dbReference type="Ensembl" id="ENSSCAT00000010795.1">
    <property type="protein sequence ID" value="ENSSCAP00000009555.1"/>
    <property type="gene ID" value="ENSSCAG00000007234.1"/>
</dbReference>
<dbReference type="SUPFAM" id="SSF50044">
    <property type="entry name" value="SH3-domain"/>
    <property type="match status" value="1"/>
</dbReference>
<dbReference type="InterPro" id="IPR036028">
    <property type="entry name" value="SH3-like_dom_sf"/>
</dbReference>
<evidence type="ECO:0000256" key="1">
    <source>
        <dbReference type="ARBA" id="ARBA00022443"/>
    </source>
</evidence>
<dbReference type="Proteomes" id="UP000694409">
    <property type="component" value="Unassembled WGS sequence"/>
</dbReference>
<dbReference type="CDD" id="cd01221">
    <property type="entry name" value="PH_ephexin"/>
    <property type="match status" value="1"/>
</dbReference>
<dbReference type="PROSITE" id="PS50002">
    <property type="entry name" value="SH3"/>
    <property type="match status" value="1"/>
</dbReference>
<dbReference type="InterPro" id="IPR047271">
    <property type="entry name" value="Ephexin-like"/>
</dbReference>
<feature type="domain" description="SH3" evidence="5">
    <location>
        <begin position="1528"/>
        <end position="1589"/>
    </location>
</feature>
<dbReference type="SMART" id="SM00326">
    <property type="entry name" value="SH3"/>
    <property type="match status" value="1"/>
</dbReference>
<dbReference type="Pfam" id="PF07653">
    <property type="entry name" value="SH3_2"/>
    <property type="match status" value="1"/>
</dbReference>
<feature type="region of interest" description="Disordered" evidence="4">
    <location>
        <begin position="388"/>
        <end position="414"/>
    </location>
</feature>
<feature type="compositionally biased region" description="Basic and acidic residues" evidence="4">
    <location>
        <begin position="894"/>
        <end position="903"/>
    </location>
</feature>
<dbReference type="GeneTree" id="ENSGT01030000234571"/>
<dbReference type="FunFam" id="1.20.900.10:FF:000007">
    <property type="entry name" value="rho guanine nucleotide exchange factor 19"/>
    <property type="match status" value="1"/>
</dbReference>
<feature type="compositionally biased region" description="Basic and acidic residues" evidence="4">
    <location>
        <begin position="226"/>
        <end position="238"/>
    </location>
</feature>
<dbReference type="Gene3D" id="2.30.29.30">
    <property type="entry name" value="Pleckstrin-homology domain (PH domain)/Phosphotyrosine-binding domain (PTB)"/>
    <property type="match status" value="1"/>
</dbReference>
<accession>A0A8C9MVI3</accession>
<dbReference type="PROSITE" id="PS00741">
    <property type="entry name" value="DH_1"/>
    <property type="match status" value="1"/>
</dbReference>
<feature type="region of interest" description="Disordered" evidence="4">
    <location>
        <begin position="828"/>
        <end position="868"/>
    </location>
</feature>
<dbReference type="InterPro" id="IPR011993">
    <property type="entry name" value="PH-like_dom_sf"/>
</dbReference>
<gene>
    <name evidence="7" type="primary">ARHGEF5</name>
</gene>
<evidence type="ECO:0000259" key="6">
    <source>
        <dbReference type="PROSITE" id="PS50010"/>
    </source>
</evidence>
<dbReference type="CDD" id="cd11940">
    <property type="entry name" value="SH3_ARHGEF5_19"/>
    <property type="match status" value="1"/>
</dbReference>
<feature type="compositionally biased region" description="Basic and acidic residues" evidence="4">
    <location>
        <begin position="253"/>
        <end position="267"/>
    </location>
</feature>
<evidence type="ECO:0000256" key="2">
    <source>
        <dbReference type="ARBA" id="ARBA00022658"/>
    </source>
</evidence>
<feature type="compositionally biased region" description="Polar residues" evidence="4">
    <location>
        <begin position="184"/>
        <end position="205"/>
    </location>
</feature>
<dbReference type="SUPFAM" id="SSF48065">
    <property type="entry name" value="DBL homology domain (DH-domain)"/>
    <property type="match status" value="1"/>
</dbReference>
<dbReference type="InterPro" id="IPR000219">
    <property type="entry name" value="DH_dom"/>
</dbReference>
<feature type="region of interest" description="Disordered" evidence="4">
    <location>
        <begin position="23"/>
        <end position="42"/>
    </location>
</feature>
<dbReference type="PROSITE" id="PS50010">
    <property type="entry name" value="DH_2"/>
    <property type="match status" value="1"/>
</dbReference>
<feature type="region of interest" description="Disordered" evidence="4">
    <location>
        <begin position="890"/>
        <end position="914"/>
    </location>
</feature>
<feature type="compositionally biased region" description="Polar residues" evidence="4">
    <location>
        <begin position="23"/>
        <end position="32"/>
    </location>
</feature>
<dbReference type="PANTHER" id="PTHR12845">
    <property type="entry name" value="GUANINE NUCLEOTIDE EXCHANGE FACTOR"/>
    <property type="match status" value="1"/>
</dbReference>
<name>A0A8C9MVI3_SERCA</name>
<feature type="compositionally biased region" description="Basic and acidic residues" evidence="4">
    <location>
        <begin position="1087"/>
        <end position="1099"/>
    </location>
</feature>
<dbReference type="Gene3D" id="2.30.30.40">
    <property type="entry name" value="SH3 Domains"/>
    <property type="match status" value="1"/>
</dbReference>
<dbReference type="SMART" id="SM00233">
    <property type="entry name" value="PH"/>
    <property type="match status" value="1"/>
</dbReference>
<feature type="domain" description="DH" evidence="6">
    <location>
        <begin position="1193"/>
        <end position="1377"/>
    </location>
</feature>
<evidence type="ECO:0000313" key="7">
    <source>
        <dbReference type="Ensembl" id="ENSSCAP00000009555.1"/>
    </source>
</evidence>
<feature type="compositionally biased region" description="Basic and acidic residues" evidence="4">
    <location>
        <begin position="285"/>
        <end position="315"/>
    </location>
</feature>
<dbReference type="GO" id="GO:0005737">
    <property type="term" value="C:cytoplasm"/>
    <property type="evidence" value="ECO:0007669"/>
    <property type="project" value="TreeGrafter"/>
</dbReference>
<dbReference type="InterPro" id="IPR001331">
    <property type="entry name" value="GDS_CDC24_CS"/>
</dbReference>
<dbReference type="PANTHER" id="PTHR12845:SF2">
    <property type="entry name" value="DH DOMAIN-CONTAINING PROTEIN-RELATED"/>
    <property type="match status" value="1"/>
</dbReference>
<dbReference type="SUPFAM" id="SSF50729">
    <property type="entry name" value="PH domain-like"/>
    <property type="match status" value="1"/>
</dbReference>
<feature type="compositionally biased region" description="Polar residues" evidence="4">
    <location>
        <begin position="398"/>
        <end position="408"/>
    </location>
</feature>
<protein>
    <submittedName>
        <fullName evidence="7">Rho guanine nucleotide exchange factor 5</fullName>
    </submittedName>
</protein>
<evidence type="ECO:0000256" key="4">
    <source>
        <dbReference type="SAM" id="MobiDB-lite"/>
    </source>
</evidence>
<keyword evidence="8" id="KW-1185">Reference proteome</keyword>
<evidence type="ECO:0000259" key="5">
    <source>
        <dbReference type="PROSITE" id="PS50002"/>
    </source>
</evidence>
<dbReference type="InterPro" id="IPR047270">
    <property type="entry name" value="PH_ephexin"/>
</dbReference>
<dbReference type="GO" id="GO:0035556">
    <property type="term" value="P:intracellular signal transduction"/>
    <property type="evidence" value="ECO:0007669"/>
    <property type="project" value="InterPro"/>
</dbReference>
<reference evidence="7" key="1">
    <citation type="submission" date="2025-08" db="UniProtKB">
        <authorList>
            <consortium name="Ensembl"/>
        </authorList>
    </citation>
    <scope>IDENTIFICATION</scope>
</reference>
<feature type="region of interest" description="Disordered" evidence="4">
    <location>
        <begin position="994"/>
        <end position="1024"/>
    </location>
</feature>
<proteinExistence type="predicted"/>
<evidence type="ECO:0000256" key="3">
    <source>
        <dbReference type="PROSITE-ProRule" id="PRU00192"/>
    </source>
</evidence>
<dbReference type="InterPro" id="IPR035899">
    <property type="entry name" value="DBL_dom_sf"/>
</dbReference>
<dbReference type="GO" id="GO:0005085">
    <property type="term" value="F:guanyl-nucleotide exchange factor activity"/>
    <property type="evidence" value="ECO:0007669"/>
    <property type="project" value="UniProtKB-KW"/>
</dbReference>
<dbReference type="InterPro" id="IPR001452">
    <property type="entry name" value="SH3_domain"/>
</dbReference>
<feature type="compositionally biased region" description="Low complexity" evidence="4">
    <location>
        <begin position="172"/>
        <end position="183"/>
    </location>
</feature>
<sequence length="1614" mass="179320">MLLEEGGLDYSLKLRQLELIDLESNQDPSSHSRVQDEPAPGSPILQAVKLSTEFSQCRAELAFHGSDPQAQETKSPLAISSQRETPKCFLVCKTVSEGHYKAEPFLDNISKDSLHEVDAGAEQEQSTKKLAPAFDEQPTSEGAVEDIAKPYTSEDVQESLRAPQGLEKNTESSSSHQLSSTLTCDSQMSSLQAEGNNSAGETGNTMMVKDQEIVPKKNSSASKCLHLKDDHRKTEGRPDPSAMSAFQGKSTSKRTEEVTASQHKEPAWEETVSELQQEEEEEECKEQNLLEEGKPLELKDQKNKEQNEQEQLQREELRLGEELKLEALSSAFGSEIPSIPRHIVDVSGLEYASLSEQTGSVFPHGEPVSVDQHPGEDVLLKAHVTEAGSGCQPPTVGPLSSKSQNPGGETSHMCHVSDQAEDLENSGRFSISGQDIGEAHQDDKTLLGRENEHSDDHGKTVQRFDKRDASLCGGVTAPFSAENPEALVPVHPSSGTSNLEPSDHMDLHPITGKAELWDFIPASPLEITSAVSASVPEQDGARIASVTPEHCPGTSLNELPDFAGKPPNQAAPAQGWNPTPAETVVLRTGAREAKTSHELLTSEEGFHEDLHGPSSFSVMYMSSLPQQGGFPGNRRSVASIAGPLEASQTPGRTSTPLNHPETIQQISPQKCAIIRGQEMAADVDCKAQVPLFDEHDCSLYQKEPGSRISSVLSTLTWPSEDDTVLSVNQQGQPLSPVPHSSLPLISEHDAKQLHPPSHVQRPSQAQAPALHANHLVSPPAPEGYQLLAPGPHSRPPLSCGMDGGKLGAIHPAPSHPLRTATSAFDANSVASASDGESPAERDDLVPVSGKWYLGDSGPRDTETSDDSGVSLLTKSFLALGNKMLVGCSGTSPETADHHMDIESGKSSPDHPSWPSLEGLITSPGSKSRDSAQLLSMLAFTNPIHFLRLSPPSPLTTRTTCQDKELRWEQPAGSFSGDTKNIQALLAVTEKTEAERRVRQRLEGDEHQPKEEKAKHAPLEKSSSWPEKNTVGVAVQDPAANQENPIKSRVKTKDWHRQGLKRMSVPPDILQRESSLPFPFLLPPSNLEQEKKSADTTENFKRRHSKLINSSRLLYQEYSDVALNKAIQSQKRVDYPEDIESSFPSSPRLRRKVLSPQDSYLQRLSVSSNASLWQDIPMIRGSRILLNMSREEQRLQEAKFELIISEASYLRSLNVAVDHFQRSAELQAMLTNQERQWLFSRLSDVRDVSASFLFDLEEKFEEDMFTFRVCDVALKHAPDFRRVYLPYVTNQTYQEQTFQRLLNGNAGFQQVLERLESDPVCQRLSLKSFLILPFQRITRLKLLLQNILKRTCPGSEEEVQATQAYDALEKLIKDCNENVQRMKSTEELIYLSQKIEFECKIFPLISQSRRLVKCGELTALDFNNLSPKWKVTTRPIYLHLFNDCLLLSRPKEGGRFVVFDHAAFSYVRGEKCEMKLHGANKNLFRLFLLQNNQGKRVEFLFRTETHSEKLRWISALAPPRGEPDLLECPDAPQVQCIKTYKARENDELALEKADIIMVMQYSNDGWIEGVKLSDRERGWFPSEHVENISSKHVRQKNLKEEQRVKNAKQQVFCRK</sequence>
<keyword evidence="1 3" id="KW-0728">SH3 domain</keyword>
<dbReference type="InterPro" id="IPR001849">
    <property type="entry name" value="PH_domain"/>
</dbReference>
<dbReference type="CDD" id="cd00160">
    <property type="entry name" value="RhoGEF"/>
    <property type="match status" value="1"/>
</dbReference>
<dbReference type="GO" id="GO:0005634">
    <property type="term" value="C:nucleus"/>
    <property type="evidence" value="ECO:0007669"/>
    <property type="project" value="TreeGrafter"/>
</dbReference>
<feature type="region of interest" description="Disordered" evidence="4">
    <location>
        <begin position="1080"/>
        <end position="1099"/>
    </location>
</feature>
<feature type="compositionally biased region" description="Basic and acidic residues" evidence="4">
    <location>
        <begin position="994"/>
        <end position="1018"/>
    </location>
</feature>